<dbReference type="SUPFAM" id="SSF52540">
    <property type="entry name" value="P-loop containing nucleoside triphosphate hydrolases"/>
    <property type="match status" value="2"/>
</dbReference>
<keyword evidence="15" id="KW-1015">Disulfide bond</keyword>
<dbReference type="PROSITE" id="PS00211">
    <property type="entry name" value="ABC_TRANSPORTER_1"/>
    <property type="match status" value="1"/>
</dbReference>
<dbReference type="Gene3D" id="2.30.29.30">
    <property type="entry name" value="Pleckstrin-homology domain (PH domain)/Phosphotyrosine-binding domain (PTB)"/>
    <property type="match status" value="1"/>
</dbReference>
<evidence type="ECO:0000256" key="10">
    <source>
        <dbReference type="ARBA" id="ARBA00022840"/>
    </source>
</evidence>
<dbReference type="InterPro" id="IPR001478">
    <property type="entry name" value="PDZ"/>
</dbReference>
<feature type="domain" description="PID" evidence="25">
    <location>
        <begin position="358"/>
        <end position="528"/>
    </location>
</feature>
<evidence type="ECO:0000256" key="9">
    <source>
        <dbReference type="ARBA" id="ARBA00022741"/>
    </source>
</evidence>
<dbReference type="Pfam" id="PF23321">
    <property type="entry name" value="R1_ABCA1"/>
    <property type="match status" value="1"/>
</dbReference>
<dbReference type="GO" id="GO:0140326">
    <property type="term" value="F:ATPase-coupled intramembrane lipid transporter activity"/>
    <property type="evidence" value="ECO:0007669"/>
    <property type="project" value="UniProtKB-EC"/>
</dbReference>
<sequence length="3023" mass="336200">MADQDFLHDLGLEHCSTPSPGGSSNPQSGTLAQESHQAKSTISPSENLQSPESEDLDAYNLIEPPPLDWRSDSSSDAGSVGELESCSVGEFEVPGSFNPDLSENTIPAVSDLAAQNPTEASDKTEERTAQELSENKPKTNDFQKHPERKEKQERKMLNEETEKETDVKRDLDHSHIQSLLTQLHLFHPSTPISSPAHYYPDDTANQSASHDSYTPAETAAPSCQDSERSMSSALLFSKEYQKDLLQLLEDPEPEETGTFPQLVHTPLLTPSTEPQSGIRRQSSDADEMISISHSEDIWHRHLQDELLVSGIAEEDQWAASESLTPDRLGGENTNVQEVEAQPAYKNVPGPCDPEDLLDGVIFGAKYLGSTQLQSEKNPSTNARMAQAQEAVDRIKAPEGESQPMTEVDLFISTQRIKVLSADTQEAMMDHSLQMISYIADIGKILVLMARRKPAGRKTADSTGSYTSPPKKCWMICHLFSADDAQILAQAIGQAFGVAYQQFLYANGIKASDLRPGEYSDYLGTQELYNGDLVHFSRSENIKEVCISKKPGEILGVAIVESGWGSILPTVVVANLLHGGPAERSGELSIGDRIMSVNGTSLVGLPITTCQSIIRDLKSLAIVKLSIVHCPPVTMAIIKRPDPKYQLGFSVEDGIICSLMRGGIAERGGIRVGHRIIEINGQSVVATPHEKIIQILSNAVGEYRSVPSIMTIGTQLYLLLWKNFTYRRRNKVQLVIELLWPLFLFLILIAVRQSNPPYKQSQCHFPNKALPSAGTLPWLQGIICNINNPCFHHPTPGETPGRVSNFDNSILSRLLVDLRTFLSMSGNRTAFSGLQDLSLAVQRLGERPDAWPNLPVGEYLRANESFTSFLRSNTSIPSEYVDQLLRARLNLQVVALAGEGLRLSDLVCNASLLSHYLTVEDGDSFPELQGALCAVPSDIMQRAEQIFLSELDLSKILTRERLRANAADLPALGRAVSSVSQELATVMDDISSLSSFSQLNSELRLLTPANRSTRPRESFRAFSRIICGHPEVGGERIPSFNWYEDQDIKSFLGKNGSEEKNREHDNSSTPFCENLIRSLESNPLSRIVWRGIKPLFIGKLLYTPDTPVTRAVMAEVNKTFQDFQIMNEVMEAWQEVGPRIKTYMESSVEIRLLQDLLRRPEVAVLVNLRLESTSWTASRIAHFLSTPDPDTPRKDGAPPTWLDLYKDLNDTISTLSELTKCFSLNKLEGVATEGQLVERALELLEDRQFWAGIVFLLPNTSSSSLPPHVKYKIRMDIDDVTRTNKIKDKFWDPGPAAEPFSDLRYVWGGFIYVQDLVERAVTRLQTDTEPNTGIYVQQMPYPCFVDDAFIRVLNRSLPLFMTLAWIYSVAMIIKGVVYEKEARLKETMRIMGLSSGMLWLSWFISSFLPFLFSAGLLIAALKVGDILPYSDPAVIFFFLTAFATATIMLCFLISTFFSRANLAAACGGLVYFTLYLPYVLCVAWREYLSSTHRILASFLSPVAFGFGCEYFSQYEEQGVGIQWFNLRSSPMEGDGYNFTTSIVMLYVDAVIYALATWYIEAVFPGQYGIPRPWYFIFQLNYWGGVPLEVGLPIPPAPREEADDRIEAEPTNLILGVAIRNLVKIYKTGAKLAVNRLNIKFYEGQITSFLGHNGAGKTTTMSILTGLFPPTAGTIYVKGMDIRTDMDIIRKTLGVCPQHNVLFDILTVEEHVWFYGRIKGMNKEQVKAEINTLLEDVGLQHKRHEQTKNLSGGMQRKLSVAIAFIGGSKVVVLDEPTAGVDPYSRRGIWDLLLKYREGRTIVLSTHYMDEADLLGDRIAIISQGKLCCCGTPLFLKARLGTGYYLTLVKRDMHRTPSSTSTGKLLSTVVTKDSDSSVSDDTGLGSEDNGFDVSALLTFAQQYIPDARLVEDIGREAVINLPHAASEDGSLAIFLHELDKRQGEFSVVSYGLSDATLEEIFLRVAEETGVDKDPEDPIASPGHQGAPSENKDIEAQETEPLSGVGQGSGAPLMGWFLMWQQLRALFTKRLKYALRSRRGIFAQIVLPAVFVLIALLFSLVVPPFGKYPPLELQPWIYGEQFTFLSNDAPHDPDIQNLMDALLEPPGFGTKCMNSSSDPECSEDVNSKFLRPQIPYSMWQLFNKGNWSVERPSPDCECSTENIRRMLPECPEGAGGLPPPQMKRLTGDILQNLTGRNISDYLIKTYPQILKKRYGGFSLGAKSSQAVDEPHYIEESVLAIRRRYSIPENSSFDQLLHRLPDVFKGLTSQNNVKVWFNNKGWHAMASFVNIMNNGLLRANLPAGLERSKYGMTAFNHPLNLTKEQLSEMALMTTSVDVLVSICVIFAMSFIPASFVLFLIEERVSKSKHLQFVSGVKPILYWTTNYIWDMLNYTIPAAMVVLIFISFQQESYVSEKNLPALVLLLLLYGWSITPLMYPASFIFSVPSTAYVVLTSINLFIGINGSIATFVLELFIDEHLNEVNKILKKVFLIFPHFCLGRGLIDMAKNQAMADAFQRLGTKQNLEPLSWDVVGKNLFAMAMEGIVFFIFTVLLQYKFFINLSPCSGFELPPIGAEDEDVATERERVKNGRAQGDILTLTDLSKVYMAGRKPAVNRLCLGIPRGECFGLLGVNGAGKTSTFRMLTGDTSITYGEAFLSNHSVLTEMEKVHQLMGYCPQFDAISDLLTGREHLEFYARLRGVPEAHVTKVAQWGIQKLGLSQYADREAGGYSGGNKRKLSTAISLIGAPPVIFLDEPTTGMDPKAKRFLWNCILSVIKEGRAVVLTSHSMEECEALCTRMAIMVNGRFQCLGSVQHLKNRFGDGYTIILRLSAPTKEPCPVDDYIKNSFPGIQLKERHQNVLQYQLPSHSCSLARVFEVLSNTYGELGIAEYSVSQTTLDQVFVNFAKEQTDDDQLREVAVNGGYAAAQPTRPQRPTHLRLEKPNRPLSPTSSSTDQAAHLRLTPEPRPAGSKTRKNRSNSPSVSRKQNQQIQMEPVGEAANGSKPAGQQTSKDQSALFVVKSKTKDSKM</sequence>
<dbReference type="InterPro" id="IPR003439">
    <property type="entry name" value="ABC_transporter-like_ATP-bd"/>
</dbReference>
<feature type="transmembrane region" description="Helical" evidence="24">
    <location>
        <begin position="1459"/>
        <end position="1479"/>
    </location>
</feature>
<evidence type="ECO:0000313" key="28">
    <source>
        <dbReference type="EMBL" id="KAA0707959.1"/>
    </source>
</evidence>
<dbReference type="InterPro" id="IPR026082">
    <property type="entry name" value="ABCA"/>
</dbReference>
<dbReference type="Pfam" id="PF00595">
    <property type="entry name" value="PDZ"/>
    <property type="match status" value="2"/>
</dbReference>
<evidence type="ECO:0000256" key="18">
    <source>
        <dbReference type="ARBA" id="ARBA00058713"/>
    </source>
</evidence>
<feature type="domain" description="PDZ" evidence="26">
    <location>
        <begin position="633"/>
        <end position="698"/>
    </location>
</feature>
<comment type="function">
    <text evidence="18">May modulate processing of the amyloid-beta precursor protein (APP) and hence formation of APP-beta. May enhance the activity of HIF1A in macrophages by inhibiting the activity of HIF1AN.</text>
</comment>
<feature type="compositionally biased region" description="Polar residues" evidence="23">
    <location>
        <begin position="203"/>
        <end position="212"/>
    </location>
</feature>
<evidence type="ECO:0000256" key="19">
    <source>
        <dbReference type="ARBA" id="ARBA00067675"/>
    </source>
</evidence>
<evidence type="ECO:0000259" key="26">
    <source>
        <dbReference type="PROSITE" id="PS50106"/>
    </source>
</evidence>
<comment type="caution">
    <text evidence="28">The sequence shown here is derived from an EMBL/GenBank/DDBJ whole genome shotgun (WGS) entry which is preliminary data.</text>
</comment>
<evidence type="ECO:0000256" key="1">
    <source>
        <dbReference type="ARBA" id="ARBA00004141"/>
    </source>
</evidence>
<dbReference type="PROSITE" id="PS50893">
    <property type="entry name" value="ABC_TRANSPORTER_2"/>
    <property type="match status" value="2"/>
</dbReference>
<keyword evidence="7 24" id="KW-0812">Transmembrane</keyword>
<dbReference type="InterPro" id="IPR027417">
    <property type="entry name" value="P-loop_NTPase"/>
</dbReference>
<evidence type="ECO:0000259" key="25">
    <source>
        <dbReference type="PROSITE" id="PS01179"/>
    </source>
</evidence>
<keyword evidence="14 24" id="KW-0472">Membrane</keyword>
<dbReference type="FunFam" id="2.30.42.10:FF:000017">
    <property type="entry name" value="Amyloid beta A4 protein-binding family A member 1"/>
    <property type="match status" value="1"/>
</dbReference>
<dbReference type="PROSITE" id="PS50106">
    <property type="entry name" value="PDZ"/>
    <property type="match status" value="2"/>
</dbReference>
<feature type="transmembrane region" description="Helical" evidence="24">
    <location>
        <begin position="2531"/>
        <end position="2550"/>
    </location>
</feature>
<evidence type="ECO:0000256" key="14">
    <source>
        <dbReference type="ARBA" id="ARBA00023136"/>
    </source>
</evidence>
<dbReference type="CDD" id="cd01208">
    <property type="entry name" value="PTB_X11"/>
    <property type="match status" value="1"/>
</dbReference>
<evidence type="ECO:0000256" key="21">
    <source>
        <dbReference type="ARBA" id="ARBA00078850"/>
    </source>
</evidence>
<dbReference type="PANTHER" id="PTHR19229">
    <property type="entry name" value="ATP-BINDING CASSETTE TRANSPORTER SUBFAMILY A ABCA"/>
    <property type="match status" value="1"/>
</dbReference>
<evidence type="ECO:0000256" key="17">
    <source>
        <dbReference type="ARBA" id="ARBA00034036"/>
    </source>
</evidence>
<protein>
    <recommendedName>
        <fullName evidence="19">Amyloid-beta A4 precursor protein-binding family A member 3</fullName>
        <ecNumber evidence="3">7.6.2.1</ecNumber>
    </recommendedName>
    <alternativeName>
        <fullName evidence="21">Adapter protein X11gamma</fullName>
    </alternativeName>
    <alternativeName>
        <fullName evidence="20">Neuron-specific X11L2 protein</fullName>
    </alternativeName>
    <alternativeName>
        <fullName evidence="22">Neuronal Munc18-1-interacting protein 3</fullName>
    </alternativeName>
</protein>
<dbReference type="SUPFAM" id="SSF50729">
    <property type="entry name" value="PH domain-like"/>
    <property type="match status" value="1"/>
</dbReference>
<keyword evidence="6" id="KW-0597">Phosphoprotein</keyword>
<feature type="compositionally biased region" description="Basic and acidic residues" evidence="23">
    <location>
        <begin position="120"/>
        <end position="170"/>
    </location>
</feature>
<dbReference type="SMART" id="SM00228">
    <property type="entry name" value="PDZ"/>
    <property type="match status" value="2"/>
</dbReference>
<dbReference type="CDD" id="cd06793">
    <property type="entry name" value="PDZ2_APBA1_3-like"/>
    <property type="match status" value="1"/>
</dbReference>
<evidence type="ECO:0000256" key="8">
    <source>
        <dbReference type="ARBA" id="ARBA00022737"/>
    </source>
</evidence>
<feature type="region of interest" description="Disordered" evidence="23">
    <location>
        <begin position="1"/>
        <end position="170"/>
    </location>
</feature>
<feature type="transmembrane region" description="Helical" evidence="24">
    <location>
        <begin position="1432"/>
        <end position="1452"/>
    </location>
</feature>
<feature type="transmembrane region" description="Helical" evidence="24">
    <location>
        <begin position="2381"/>
        <end position="2401"/>
    </location>
</feature>
<keyword evidence="8" id="KW-0677">Repeat</keyword>
<dbReference type="Proteomes" id="UP000324632">
    <property type="component" value="Chromosome 19"/>
</dbReference>
<dbReference type="InterPro" id="IPR056264">
    <property type="entry name" value="R2_ABCA1-4-like"/>
</dbReference>
<dbReference type="GO" id="GO:0016887">
    <property type="term" value="F:ATP hydrolysis activity"/>
    <property type="evidence" value="ECO:0007669"/>
    <property type="project" value="InterPro"/>
</dbReference>
<dbReference type="SMART" id="SM00382">
    <property type="entry name" value="AAA"/>
    <property type="match status" value="2"/>
</dbReference>
<keyword evidence="13" id="KW-0007">Acetylation</keyword>
<keyword evidence="9" id="KW-0547">Nucleotide-binding</keyword>
<feature type="transmembrane region" description="Helical" evidence="24">
    <location>
        <begin position="1397"/>
        <end position="1420"/>
    </location>
</feature>
<evidence type="ECO:0000256" key="4">
    <source>
        <dbReference type="ARBA" id="ARBA00022448"/>
    </source>
</evidence>
<feature type="transmembrane region" description="Helical" evidence="24">
    <location>
        <begin position="2333"/>
        <end position="2355"/>
    </location>
</feature>
<evidence type="ECO:0000256" key="23">
    <source>
        <dbReference type="SAM" id="MobiDB-lite"/>
    </source>
</evidence>
<feature type="region of interest" description="Disordered" evidence="23">
    <location>
        <begin position="194"/>
        <end position="226"/>
    </location>
</feature>
<keyword evidence="11" id="KW-1278">Translocase</keyword>
<keyword evidence="12 24" id="KW-1133">Transmembrane helix</keyword>
<feature type="compositionally biased region" description="Polar residues" evidence="23">
    <location>
        <begin position="99"/>
        <end position="119"/>
    </location>
</feature>
<dbReference type="InterPro" id="IPR006020">
    <property type="entry name" value="PTB/PI_dom"/>
</dbReference>
<feature type="region of interest" description="Disordered" evidence="23">
    <location>
        <begin position="2917"/>
        <end position="3023"/>
    </location>
</feature>
<dbReference type="FunFam" id="3.40.50.300:FF:000232">
    <property type="entry name" value="ATP-binding cassette, sub-family A (ABC1), member 1"/>
    <property type="match status" value="1"/>
</dbReference>
<evidence type="ECO:0000256" key="3">
    <source>
        <dbReference type="ARBA" id="ARBA00012189"/>
    </source>
</evidence>
<dbReference type="EMBL" id="SOYY01000019">
    <property type="protein sequence ID" value="KAA0707959.1"/>
    <property type="molecule type" value="Genomic_DNA"/>
</dbReference>
<evidence type="ECO:0000256" key="16">
    <source>
        <dbReference type="ARBA" id="ARBA00023180"/>
    </source>
</evidence>
<dbReference type="GO" id="GO:0016020">
    <property type="term" value="C:membrane"/>
    <property type="evidence" value="ECO:0007669"/>
    <property type="project" value="UniProtKB-SubCell"/>
</dbReference>
<organism evidence="28 29">
    <name type="scientific">Triplophysa tibetana</name>
    <dbReference type="NCBI Taxonomy" id="1572043"/>
    <lineage>
        <taxon>Eukaryota</taxon>
        <taxon>Metazoa</taxon>
        <taxon>Chordata</taxon>
        <taxon>Craniata</taxon>
        <taxon>Vertebrata</taxon>
        <taxon>Euteleostomi</taxon>
        <taxon>Actinopterygii</taxon>
        <taxon>Neopterygii</taxon>
        <taxon>Teleostei</taxon>
        <taxon>Ostariophysi</taxon>
        <taxon>Cypriniformes</taxon>
        <taxon>Nemacheilidae</taxon>
        <taxon>Triplophysa</taxon>
    </lineage>
</organism>
<dbReference type="GO" id="GO:0005548">
    <property type="term" value="F:phospholipid transporter activity"/>
    <property type="evidence" value="ECO:0007669"/>
    <property type="project" value="UniProtKB-ARBA"/>
</dbReference>
<keyword evidence="4" id="KW-0813">Transport</keyword>
<dbReference type="PROSITE" id="PS01179">
    <property type="entry name" value="PID"/>
    <property type="match status" value="1"/>
</dbReference>
<feature type="region of interest" description="Disordered" evidence="23">
    <location>
        <begin position="1967"/>
        <end position="1987"/>
    </location>
</feature>
<name>A0A5A9NGF9_9TELE</name>
<dbReference type="InterPro" id="IPR003593">
    <property type="entry name" value="AAA+_ATPase"/>
</dbReference>
<evidence type="ECO:0000256" key="6">
    <source>
        <dbReference type="ARBA" id="ARBA00022553"/>
    </source>
</evidence>
<reference evidence="28 29" key="1">
    <citation type="journal article" date="2019" name="Mol. Ecol. Resour.">
        <title>Chromosome-level genome assembly of Triplophysa tibetana, a fish adapted to the harsh high-altitude environment of the Tibetan Plateau.</title>
        <authorList>
            <person name="Yang X."/>
            <person name="Liu H."/>
            <person name="Ma Z."/>
            <person name="Zou Y."/>
            <person name="Zou M."/>
            <person name="Mao Y."/>
            <person name="Li X."/>
            <person name="Wang H."/>
            <person name="Chen T."/>
            <person name="Wang W."/>
            <person name="Yang R."/>
        </authorList>
    </citation>
    <scope>NUCLEOTIDE SEQUENCE [LARGE SCALE GENOMIC DNA]</scope>
    <source>
        <strain evidence="28">TTIB1903HZAU</strain>
        <tissue evidence="28">Muscle</tissue>
    </source>
</reference>
<feature type="compositionally biased region" description="Polar residues" evidence="23">
    <location>
        <begin position="268"/>
        <end position="280"/>
    </location>
</feature>
<keyword evidence="5" id="KW-0963">Cytoplasm</keyword>
<dbReference type="CDD" id="cd06720">
    <property type="entry name" value="PDZ1_APBA1_3-like"/>
    <property type="match status" value="1"/>
</dbReference>
<feature type="transmembrane region" description="Helical" evidence="24">
    <location>
        <begin position="1356"/>
        <end position="1376"/>
    </location>
</feature>
<dbReference type="GO" id="GO:0005524">
    <property type="term" value="F:ATP binding"/>
    <property type="evidence" value="ECO:0007669"/>
    <property type="project" value="UniProtKB-KW"/>
</dbReference>
<feature type="compositionally biased region" description="Low complexity" evidence="23">
    <location>
        <begin position="16"/>
        <end position="29"/>
    </location>
</feature>
<feature type="region of interest" description="Disordered" evidence="23">
    <location>
        <begin position="252"/>
        <end position="282"/>
    </location>
</feature>
<feature type="domain" description="PDZ" evidence="26">
    <location>
        <begin position="543"/>
        <end position="628"/>
    </location>
</feature>
<feature type="compositionally biased region" description="Polar residues" evidence="23">
    <location>
        <begin position="2972"/>
        <end position="2986"/>
    </location>
</feature>
<evidence type="ECO:0000259" key="27">
    <source>
        <dbReference type="PROSITE" id="PS50893"/>
    </source>
</evidence>
<dbReference type="GO" id="GO:0048471">
    <property type="term" value="C:perinuclear region of cytoplasm"/>
    <property type="evidence" value="ECO:0007669"/>
    <property type="project" value="UniProtKB-SubCell"/>
</dbReference>
<feature type="compositionally biased region" description="Polar residues" evidence="23">
    <location>
        <begin position="2941"/>
        <end position="2950"/>
    </location>
</feature>
<dbReference type="FunFam" id="2.30.29.30:FF:000222">
    <property type="entry name" value="amyloid beta A4 precursor protein-binding family A member 3"/>
    <property type="match status" value="1"/>
</dbReference>
<dbReference type="InterPro" id="IPR011993">
    <property type="entry name" value="PH-like_dom_sf"/>
</dbReference>
<evidence type="ECO:0000256" key="24">
    <source>
        <dbReference type="SAM" id="Phobius"/>
    </source>
</evidence>
<feature type="transmembrane region" description="Helical" evidence="24">
    <location>
        <begin position="2037"/>
        <end position="2058"/>
    </location>
</feature>
<dbReference type="EC" id="7.6.2.1" evidence="3"/>
<dbReference type="InterPro" id="IPR013525">
    <property type="entry name" value="ABC2_TM"/>
</dbReference>
<evidence type="ECO:0000313" key="29">
    <source>
        <dbReference type="Proteomes" id="UP000324632"/>
    </source>
</evidence>
<accession>A0A5A9NGF9</accession>
<feature type="transmembrane region" description="Helical" evidence="24">
    <location>
        <begin position="2444"/>
        <end position="2470"/>
    </location>
</feature>
<feature type="domain" description="ABC transporter" evidence="27">
    <location>
        <begin position="2591"/>
        <end position="2823"/>
    </location>
</feature>
<proteinExistence type="predicted"/>
<evidence type="ECO:0000256" key="2">
    <source>
        <dbReference type="ARBA" id="ARBA00004556"/>
    </source>
</evidence>
<dbReference type="FunFam" id="3.40.50.300:FF:000264">
    <property type="entry name" value="ATP-binding cassette, sub-family A (ABC1), member 1"/>
    <property type="match status" value="1"/>
</dbReference>
<dbReference type="Gene3D" id="2.30.42.10">
    <property type="match status" value="2"/>
</dbReference>
<dbReference type="GO" id="GO:0140359">
    <property type="term" value="F:ABC-type transporter activity"/>
    <property type="evidence" value="ECO:0007669"/>
    <property type="project" value="InterPro"/>
</dbReference>
<dbReference type="SUPFAM" id="SSF50156">
    <property type="entry name" value="PDZ domain-like"/>
    <property type="match status" value="2"/>
</dbReference>
<dbReference type="FunFam" id="2.30.42.10:FF:000007">
    <property type="entry name" value="Amyloid beta A4 protein-binding family A member"/>
    <property type="match status" value="1"/>
</dbReference>
<dbReference type="InterPro" id="IPR017871">
    <property type="entry name" value="ABC_transporter-like_CS"/>
</dbReference>
<gene>
    <name evidence="28" type="ORF">E1301_Tti009563</name>
</gene>
<dbReference type="Pfam" id="PF00640">
    <property type="entry name" value="PID"/>
    <property type="match status" value="1"/>
</dbReference>
<evidence type="ECO:0000256" key="5">
    <source>
        <dbReference type="ARBA" id="ARBA00022490"/>
    </source>
</evidence>
<evidence type="ECO:0000256" key="11">
    <source>
        <dbReference type="ARBA" id="ARBA00022967"/>
    </source>
</evidence>
<dbReference type="SMART" id="SM00462">
    <property type="entry name" value="PTB"/>
    <property type="match status" value="1"/>
</dbReference>
<feature type="compositionally biased region" description="Polar residues" evidence="23">
    <location>
        <begin position="30"/>
        <end position="51"/>
    </location>
</feature>
<keyword evidence="10 28" id="KW-0067">ATP-binding</keyword>
<evidence type="ECO:0000256" key="13">
    <source>
        <dbReference type="ARBA" id="ARBA00022990"/>
    </source>
</evidence>
<dbReference type="Pfam" id="PF12698">
    <property type="entry name" value="ABC2_membrane_3"/>
    <property type="match status" value="2"/>
</dbReference>
<dbReference type="CDD" id="cd03263">
    <property type="entry name" value="ABC_subfamily_A"/>
    <property type="match status" value="2"/>
</dbReference>
<comment type="subcellular location">
    <subcellularLocation>
        <location evidence="2">Cytoplasm</location>
        <location evidence="2">Perinuclear region</location>
    </subcellularLocation>
    <subcellularLocation>
        <location evidence="1">Membrane</location>
        <topology evidence="1">Multi-pass membrane protein</topology>
    </subcellularLocation>
</comment>
<evidence type="ECO:0000256" key="22">
    <source>
        <dbReference type="ARBA" id="ARBA00083043"/>
    </source>
</evidence>
<evidence type="ECO:0000256" key="7">
    <source>
        <dbReference type="ARBA" id="ARBA00022692"/>
    </source>
</evidence>
<dbReference type="Pfam" id="PF00005">
    <property type="entry name" value="ABC_tran"/>
    <property type="match status" value="2"/>
</dbReference>
<evidence type="ECO:0000256" key="20">
    <source>
        <dbReference type="ARBA" id="ARBA00077607"/>
    </source>
</evidence>
<feature type="transmembrane region" description="Helical" evidence="24">
    <location>
        <begin position="2413"/>
        <end position="2432"/>
    </location>
</feature>
<dbReference type="Gene3D" id="3.40.50.300">
    <property type="entry name" value="P-loop containing nucleotide triphosphate hydrolases"/>
    <property type="match status" value="2"/>
</dbReference>
<keyword evidence="29" id="KW-1185">Reference proteome</keyword>
<keyword evidence="16" id="KW-0325">Glycoprotein</keyword>
<feature type="compositionally biased region" description="Basic and acidic residues" evidence="23">
    <location>
        <begin position="1"/>
        <end position="12"/>
    </location>
</feature>
<evidence type="ECO:0000256" key="15">
    <source>
        <dbReference type="ARBA" id="ARBA00023157"/>
    </source>
</evidence>
<dbReference type="InterPro" id="IPR036034">
    <property type="entry name" value="PDZ_sf"/>
</dbReference>
<feature type="domain" description="ABC transporter" evidence="27">
    <location>
        <begin position="1615"/>
        <end position="1846"/>
    </location>
</feature>
<evidence type="ECO:0000256" key="12">
    <source>
        <dbReference type="ARBA" id="ARBA00022989"/>
    </source>
</evidence>
<dbReference type="PANTHER" id="PTHR19229:SF49">
    <property type="entry name" value="PHOSPHOLIPID-TRANSPORTING ATPASE ABCA7"/>
    <property type="match status" value="1"/>
</dbReference>
<comment type="catalytic activity">
    <reaction evidence="17">
        <text>ATP + H2O + phospholipidSide 1 = ADP + phosphate + phospholipidSide 2.</text>
        <dbReference type="EC" id="7.6.2.1"/>
    </reaction>
</comment>